<evidence type="ECO:0000259" key="11">
    <source>
        <dbReference type="Pfam" id="PF04452"/>
    </source>
</evidence>
<comment type="function">
    <text evidence="8 10">Specifically methylates the N3 position of the uracil ring of uridine 1498 (m3U1498) in 16S rRNA. Acts on the fully assembled 30S ribosomal subunit.</text>
</comment>
<evidence type="ECO:0000313" key="14">
    <source>
        <dbReference type="Proteomes" id="UP000297617"/>
    </source>
</evidence>
<evidence type="ECO:0000256" key="5">
    <source>
        <dbReference type="ARBA" id="ARBA00022603"/>
    </source>
</evidence>
<gene>
    <name evidence="12" type="ORF">EHQ10_10605</name>
    <name evidence="13" type="ORF">EHQ43_12200</name>
</gene>
<dbReference type="GO" id="GO:0005737">
    <property type="term" value="C:cytoplasm"/>
    <property type="evidence" value="ECO:0007669"/>
    <property type="project" value="UniProtKB-SubCell"/>
</dbReference>
<dbReference type="InterPro" id="IPR006700">
    <property type="entry name" value="RsmE"/>
</dbReference>
<dbReference type="PIRSF" id="PIRSF015601">
    <property type="entry name" value="MTase_slr0722"/>
    <property type="match status" value="1"/>
</dbReference>
<dbReference type="NCBIfam" id="TIGR00046">
    <property type="entry name" value="RsmE family RNA methyltransferase"/>
    <property type="match status" value="1"/>
</dbReference>
<organism evidence="13 15">
    <name type="scientific">Leptospira bouyouniensis</name>
    <dbReference type="NCBI Taxonomy" id="2484911"/>
    <lineage>
        <taxon>Bacteria</taxon>
        <taxon>Pseudomonadati</taxon>
        <taxon>Spirochaetota</taxon>
        <taxon>Spirochaetia</taxon>
        <taxon>Leptospirales</taxon>
        <taxon>Leptospiraceae</taxon>
        <taxon>Leptospira</taxon>
    </lineage>
</organism>
<evidence type="ECO:0000256" key="3">
    <source>
        <dbReference type="ARBA" id="ARBA00022490"/>
    </source>
</evidence>
<evidence type="ECO:0000256" key="4">
    <source>
        <dbReference type="ARBA" id="ARBA00022552"/>
    </source>
</evidence>
<keyword evidence="4 10" id="KW-0698">rRNA processing</keyword>
<keyword evidence="14" id="KW-1185">Reference proteome</keyword>
<evidence type="ECO:0000313" key="12">
    <source>
        <dbReference type="EMBL" id="TGK48183.1"/>
    </source>
</evidence>
<evidence type="ECO:0000313" key="13">
    <source>
        <dbReference type="EMBL" id="TGL04153.1"/>
    </source>
</evidence>
<evidence type="ECO:0000256" key="6">
    <source>
        <dbReference type="ARBA" id="ARBA00022679"/>
    </source>
</evidence>
<dbReference type="InterPro" id="IPR029028">
    <property type="entry name" value="Alpha/beta_knot_MTases"/>
</dbReference>
<keyword evidence="7 10" id="KW-0949">S-adenosyl-L-methionine</keyword>
<evidence type="ECO:0000313" key="15">
    <source>
        <dbReference type="Proteomes" id="UP000297641"/>
    </source>
</evidence>
<dbReference type="InterPro" id="IPR029026">
    <property type="entry name" value="tRNA_m1G_MTases_N"/>
</dbReference>
<dbReference type="GO" id="GO:0070042">
    <property type="term" value="F:rRNA (uridine-N3-)-methyltransferase activity"/>
    <property type="evidence" value="ECO:0007669"/>
    <property type="project" value="TreeGrafter"/>
</dbReference>
<accession>A0A7I0HPR9</accession>
<name>A0A7I0HPR9_9LEPT</name>
<comment type="similarity">
    <text evidence="2 10">Belongs to the RNA methyltransferase RsmE family.</text>
</comment>
<reference evidence="13 15" key="2">
    <citation type="journal article" date="2019" name="PLoS Negl. Trop. Dis.">
        <title>Revisiting the worldwide diversity of Leptospira species in the environment.</title>
        <authorList>
            <person name="Vincent A.T."/>
            <person name="Schiettekatte O."/>
            <person name="Bourhy P."/>
            <person name="Veyrier F.J."/>
            <person name="Picardeau M."/>
        </authorList>
    </citation>
    <scope>NUCLEOTIDE SEQUENCE [LARGE SCALE GENOMIC DNA]</scope>
    <source>
        <strain evidence="13 15">201800273</strain>
        <strain evidence="12">201800295</strain>
    </source>
</reference>
<keyword evidence="6 10" id="KW-0808">Transferase</keyword>
<protein>
    <recommendedName>
        <fullName evidence="10">Ribosomal RNA small subunit methyltransferase E</fullName>
        <ecNumber evidence="10">2.1.1.193</ecNumber>
    </recommendedName>
</protein>
<dbReference type="PANTHER" id="PTHR30027">
    <property type="entry name" value="RIBOSOMAL RNA SMALL SUBUNIT METHYLTRANSFERASE E"/>
    <property type="match status" value="1"/>
</dbReference>
<dbReference type="Gene3D" id="3.40.1280.10">
    <property type="match status" value="1"/>
</dbReference>
<dbReference type="Proteomes" id="UP000297617">
    <property type="component" value="Unassembled WGS sequence"/>
</dbReference>
<evidence type="ECO:0000256" key="7">
    <source>
        <dbReference type="ARBA" id="ARBA00022691"/>
    </source>
</evidence>
<evidence type="ECO:0000256" key="1">
    <source>
        <dbReference type="ARBA" id="ARBA00004496"/>
    </source>
</evidence>
<dbReference type="AlphaFoldDB" id="A0A7I0HPR9"/>
<keyword evidence="5 10" id="KW-0489">Methyltransferase</keyword>
<dbReference type="InterPro" id="IPR046886">
    <property type="entry name" value="RsmE_MTase_dom"/>
</dbReference>
<evidence type="ECO:0000256" key="2">
    <source>
        <dbReference type="ARBA" id="ARBA00005528"/>
    </source>
</evidence>
<reference evidence="12" key="1">
    <citation type="submission" date="2018-10" db="EMBL/GenBank/DDBJ databases">
        <authorList>
            <person name="Vincent A.T."/>
            <person name="Schiettekatte O."/>
            <person name="Bourhy P."/>
            <person name="Veyrier F.J."/>
            <person name="Picardeau M."/>
        </authorList>
    </citation>
    <scope>NUCLEOTIDE SEQUENCE</scope>
    <source>
        <strain evidence="12">201800295</strain>
    </source>
</reference>
<feature type="domain" description="Ribosomal RNA small subunit methyltransferase E methyltransferase" evidence="11">
    <location>
        <begin position="74"/>
        <end position="232"/>
    </location>
</feature>
<comment type="caution">
    <text evidence="13">The sequence shown here is derived from an EMBL/GenBank/DDBJ whole genome shotgun (WGS) entry which is preliminary data.</text>
</comment>
<dbReference type="GO" id="GO:0070475">
    <property type="term" value="P:rRNA base methylation"/>
    <property type="evidence" value="ECO:0007669"/>
    <property type="project" value="TreeGrafter"/>
</dbReference>
<evidence type="ECO:0000256" key="8">
    <source>
        <dbReference type="ARBA" id="ARBA00025699"/>
    </source>
</evidence>
<proteinExistence type="inferred from homology"/>
<dbReference type="Proteomes" id="UP000297641">
    <property type="component" value="Unassembled WGS sequence"/>
</dbReference>
<sequence>MNWIIISEEELNSERMVSIRDQRHQHIIAILKKNTGDFVQVVIPNVGNFSFLIQEIGETQTILVEAEKRSNVLNPLSVHCFFSLPRPQTTKKILHLAGAYGIESIFFFATETKNKEYWTSPIYKTEWKEWMQTGMSQTGNFREPVVNMAQTENWKHHLEHWPGKVIILDRMGKSDIQNSIQENEVGSKPLYVFGSESGWKPSDLEFFSKKNFLVRTLGNINLRTEFAFSSLLYLLFKN</sequence>
<evidence type="ECO:0000256" key="10">
    <source>
        <dbReference type="PIRNR" id="PIRNR015601"/>
    </source>
</evidence>
<evidence type="ECO:0000256" key="9">
    <source>
        <dbReference type="ARBA" id="ARBA00047944"/>
    </source>
</evidence>
<dbReference type="RefSeq" id="WP_135754077.1">
    <property type="nucleotide sequence ID" value="NZ_RQFD01000015.1"/>
</dbReference>
<keyword evidence="3 10" id="KW-0963">Cytoplasm</keyword>
<dbReference type="EMBL" id="RQFT01000011">
    <property type="protein sequence ID" value="TGL04153.1"/>
    <property type="molecule type" value="Genomic_DNA"/>
</dbReference>
<dbReference type="SUPFAM" id="SSF75217">
    <property type="entry name" value="alpha/beta knot"/>
    <property type="match status" value="1"/>
</dbReference>
<comment type="catalytic activity">
    <reaction evidence="9 10">
        <text>uridine(1498) in 16S rRNA + S-adenosyl-L-methionine = N(3)-methyluridine(1498) in 16S rRNA + S-adenosyl-L-homocysteine + H(+)</text>
        <dbReference type="Rhea" id="RHEA:42920"/>
        <dbReference type="Rhea" id="RHEA-COMP:10283"/>
        <dbReference type="Rhea" id="RHEA-COMP:10284"/>
        <dbReference type="ChEBI" id="CHEBI:15378"/>
        <dbReference type="ChEBI" id="CHEBI:57856"/>
        <dbReference type="ChEBI" id="CHEBI:59789"/>
        <dbReference type="ChEBI" id="CHEBI:65315"/>
        <dbReference type="ChEBI" id="CHEBI:74502"/>
        <dbReference type="EC" id="2.1.1.193"/>
    </reaction>
</comment>
<dbReference type="EC" id="2.1.1.193" evidence="10"/>
<dbReference type="Pfam" id="PF04452">
    <property type="entry name" value="Methyltrans_RNA"/>
    <property type="match status" value="1"/>
</dbReference>
<comment type="subcellular location">
    <subcellularLocation>
        <location evidence="1 10">Cytoplasm</location>
    </subcellularLocation>
</comment>
<dbReference type="EMBL" id="RQFD01000015">
    <property type="protein sequence ID" value="TGK48183.1"/>
    <property type="molecule type" value="Genomic_DNA"/>
</dbReference>
<dbReference type="PANTHER" id="PTHR30027:SF3">
    <property type="entry name" value="16S RRNA (URACIL(1498)-N(3))-METHYLTRANSFERASE"/>
    <property type="match status" value="1"/>
</dbReference>